<feature type="region of interest" description="Disordered" evidence="6">
    <location>
        <begin position="1030"/>
        <end position="1156"/>
    </location>
</feature>
<feature type="region of interest" description="Disordered" evidence="6">
    <location>
        <begin position="846"/>
        <end position="881"/>
    </location>
</feature>
<feature type="region of interest" description="Disordered" evidence="6">
    <location>
        <begin position="695"/>
        <end position="802"/>
    </location>
</feature>
<dbReference type="InterPro" id="IPR013587">
    <property type="entry name" value="Nitrate/nitrite_sensing"/>
</dbReference>
<evidence type="ECO:0000313" key="8">
    <source>
        <dbReference type="EMBL" id="GAA0529283.1"/>
    </source>
</evidence>
<comment type="caution">
    <text evidence="8">The sequence shown here is derived from an EMBL/GenBank/DDBJ whole genome shotgun (WGS) entry which is preliminary data.</text>
</comment>
<dbReference type="InterPro" id="IPR003594">
    <property type="entry name" value="HATPase_dom"/>
</dbReference>
<sequence>MSSGSDNAPAAAIRASAWSRAAWRITQWRNWRLASKLTAVVLVPAVFALSLGVLQIQDQIEHASGYAEMGRVVTAAGSVRTTVGHLQDERTRSAEFLAGGHVAPQALQDHFTTTDRALDHHLQVLRTHVGDNVVVRLARQDADRKTAEIPQLRKQILGTHLDPGVAVNSYTEIIGALLALDRALVSQISSAELTATAISVHELAKIGEEVRLQQAVVLMGLTRDRLNARDMALLGSSEARRAAALREFRATAAPQERMAYDRMYLRPEVSSRETTLQTAMTERRPGESELSAMQVAPAMWDSQSRAALSALGDIQSRLEQRLHDTAFALQDNSSNLAGLESVILLTALMLAGAVAVLVARQLLVSLALLRRSALDTASTQLPQAVSDILDGYDPEEIEQVPVHTTEEVGEVARAFDTVHSQAVALAAEQAGLRRSYSDSFINVSRRSQSLLERQLRLFEQLERDEEDPDQLATLFQLDHLATRMRRNNENLMVLSGSDLARRFTRPVPPADLVRAAVSEIEHYPRVIVQPLPEARVLGYAAGDLVRLLAELLDNAANFSAPQTNVMVTGHRRGDGELVIDIVDRGIGMGADELDAANDRLLSDGEIELSTSRRMGLFVVGRLAARHDIDVELHPGPDGTGLRASVGVRAELLVEPPPSTAAARVNGVVHNEMPVSRARSEDTLVEEFDWDAAEQDATAHETAGHDTAAQAPPVRNGFHLLNPEPETEAREPVIPAQPSPLPQRSPGGHGNNGTPRHESVNGTPQRATNGTPQHESAGGPPQHAAPGTTAFQPGANGAVFQPGANGAALHGGANGAAFHGGPNGAVAHGGPNGAAFHRGANGTRFQHRAGGAQAGTNGARLHGGANGAPQQHAAPVQNGHDLPTPIFDDLASAWFQVSQPPDPDGVDGAGSSVRWPARPADDADIATHTQKFPAARPDSELPPVAPADVFGTAGDAADGTGTNWAFTNDQARRRAEEVSAAEPEDYTSVGLPLRVPRANLVAGSAAGAHNGDPSLLQRDPDAARGRLSSFQNGLRRGRHRHEPTAQAAPPAPEQAPRLALPAPAPVPDGSDEPTELVHPVEIENAPAPPDEEVDYTSAGLPRRSPRAQLLPSASAAGQPAAAPRRDADQMRGRLTSFQRGVREGKHTLREHADGTAE</sequence>
<feature type="domain" description="Histidine kinase/HSP90-like ATPase" evidence="7">
    <location>
        <begin position="539"/>
        <end position="659"/>
    </location>
</feature>
<dbReference type="Pfam" id="PF08376">
    <property type="entry name" value="NIT"/>
    <property type="match status" value="1"/>
</dbReference>
<keyword evidence="9" id="KW-1185">Reference proteome</keyword>
<evidence type="ECO:0000259" key="7">
    <source>
        <dbReference type="SMART" id="SM00387"/>
    </source>
</evidence>
<evidence type="ECO:0000256" key="5">
    <source>
        <dbReference type="ARBA" id="ARBA00022777"/>
    </source>
</evidence>
<reference evidence="9" key="1">
    <citation type="journal article" date="2019" name="Int. J. Syst. Evol. Microbiol.">
        <title>The Global Catalogue of Microorganisms (GCM) 10K type strain sequencing project: providing services to taxonomists for standard genome sequencing and annotation.</title>
        <authorList>
            <consortium name="The Broad Institute Genomics Platform"/>
            <consortium name="The Broad Institute Genome Sequencing Center for Infectious Disease"/>
            <person name="Wu L."/>
            <person name="Ma J."/>
        </authorList>
    </citation>
    <scope>NUCLEOTIDE SEQUENCE [LARGE SCALE GENOMIC DNA]</scope>
    <source>
        <strain evidence="9">JCM 10303</strain>
    </source>
</reference>
<dbReference type="InterPro" id="IPR036890">
    <property type="entry name" value="HATPase_C_sf"/>
</dbReference>
<proteinExistence type="predicted"/>
<feature type="compositionally biased region" description="Low complexity" evidence="6">
    <location>
        <begin position="1043"/>
        <end position="1060"/>
    </location>
</feature>
<feature type="compositionally biased region" description="Low complexity" evidence="6">
    <location>
        <begin position="950"/>
        <end position="961"/>
    </location>
</feature>
<evidence type="ECO:0000256" key="6">
    <source>
        <dbReference type="SAM" id="MobiDB-lite"/>
    </source>
</evidence>
<name>A0ABP3MW28_SACER</name>
<protein>
    <recommendedName>
        <fullName evidence="2">histidine kinase</fullName>
        <ecNumber evidence="2">2.7.13.3</ecNumber>
    </recommendedName>
</protein>
<dbReference type="InterPro" id="IPR050428">
    <property type="entry name" value="TCS_sensor_his_kinase"/>
</dbReference>
<gene>
    <name evidence="8" type="ORF">GCM10009533_30640</name>
</gene>
<dbReference type="PANTHER" id="PTHR45436:SF5">
    <property type="entry name" value="SENSOR HISTIDINE KINASE TRCS"/>
    <property type="match status" value="1"/>
</dbReference>
<dbReference type="PANTHER" id="PTHR45436">
    <property type="entry name" value="SENSOR HISTIDINE KINASE YKOH"/>
    <property type="match status" value="1"/>
</dbReference>
<dbReference type="EMBL" id="BAAAGS010000018">
    <property type="protein sequence ID" value="GAA0529283.1"/>
    <property type="molecule type" value="Genomic_DNA"/>
</dbReference>
<feature type="compositionally biased region" description="Basic and acidic residues" evidence="6">
    <location>
        <begin position="1139"/>
        <end position="1156"/>
    </location>
</feature>
<dbReference type="Proteomes" id="UP001500729">
    <property type="component" value="Unassembled WGS sequence"/>
</dbReference>
<evidence type="ECO:0000256" key="4">
    <source>
        <dbReference type="ARBA" id="ARBA00022679"/>
    </source>
</evidence>
<accession>A0ABP3MW28</accession>
<dbReference type="SMART" id="SM00387">
    <property type="entry name" value="HATPase_c"/>
    <property type="match status" value="1"/>
</dbReference>
<dbReference type="SUPFAM" id="SSF55874">
    <property type="entry name" value="ATPase domain of HSP90 chaperone/DNA topoisomerase II/histidine kinase"/>
    <property type="match status" value="1"/>
</dbReference>
<keyword evidence="5" id="KW-0418">Kinase</keyword>
<keyword evidence="3" id="KW-0597">Phosphoprotein</keyword>
<evidence type="ECO:0000313" key="9">
    <source>
        <dbReference type="Proteomes" id="UP001500729"/>
    </source>
</evidence>
<evidence type="ECO:0000256" key="3">
    <source>
        <dbReference type="ARBA" id="ARBA00022553"/>
    </source>
</evidence>
<feature type="region of interest" description="Disordered" evidence="6">
    <location>
        <begin position="932"/>
        <end position="963"/>
    </location>
</feature>
<evidence type="ECO:0000256" key="1">
    <source>
        <dbReference type="ARBA" id="ARBA00000085"/>
    </source>
</evidence>
<dbReference type="EC" id="2.7.13.3" evidence="2"/>
<dbReference type="Pfam" id="PF02518">
    <property type="entry name" value="HATPase_c"/>
    <property type="match status" value="1"/>
</dbReference>
<comment type="catalytic activity">
    <reaction evidence="1">
        <text>ATP + protein L-histidine = ADP + protein N-phospho-L-histidine.</text>
        <dbReference type="EC" id="2.7.13.3"/>
    </reaction>
</comment>
<feature type="compositionally biased region" description="Low complexity" evidence="6">
    <location>
        <begin position="1111"/>
        <end position="1121"/>
    </location>
</feature>
<keyword evidence="4" id="KW-0808">Transferase</keyword>
<dbReference type="Gene3D" id="3.30.565.10">
    <property type="entry name" value="Histidine kinase-like ATPase, C-terminal domain"/>
    <property type="match status" value="1"/>
</dbReference>
<feature type="compositionally biased region" description="Polar residues" evidence="6">
    <location>
        <begin position="759"/>
        <end position="773"/>
    </location>
</feature>
<organism evidence="8 9">
    <name type="scientific">Saccharopolyspora erythraea</name>
    <name type="common">Streptomyces erythraeus</name>
    <dbReference type="NCBI Taxonomy" id="1836"/>
    <lineage>
        <taxon>Bacteria</taxon>
        <taxon>Bacillati</taxon>
        <taxon>Actinomycetota</taxon>
        <taxon>Actinomycetes</taxon>
        <taxon>Pseudonocardiales</taxon>
        <taxon>Pseudonocardiaceae</taxon>
        <taxon>Saccharopolyspora</taxon>
    </lineage>
</organism>
<dbReference type="RefSeq" id="WP_009946042.1">
    <property type="nucleotide sequence ID" value="NZ_BAAAGS010000018.1"/>
</dbReference>
<evidence type="ECO:0000256" key="2">
    <source>
        <dbReference type="ARBA" id="ARBA00012438"/>
    </source>
</evidence>